<dbReference type="AlphaFoldDB" id="A0A310SGN4"/>
<dbReference type="EMBL" id="KQ764077">
    <property type="protein sequence ID" value="OAD54610.1"/>
    <property type="molecule type" value="Genomic_DNA"/>
</dbReference>
<accession>A0A310SGN4</accession>
<keyword evidence="2" id="KW-1185">Reference proteome</keyword>
<reference evidence="1 2" key="1">
    <citation type="submission" date="2015-07" db="EMBL/GenBank/DDBJ databases">
        <title>The genome of Eufriesea mexicana.</title>
        <authorList>
            <person name="Pan H."/>
            <person name="Kapheim K."/>
        </authorList>
    </citation>
    <scope>NUCLEOTIDE SEQUENCE [LARGE SCALE GENOMIC DNA]</scope>
    <source>
        <strain evidence="1">0111107269</strain>
        <tissue evidence="1">Whole body</tissue>
    </source>
</reference>
<proteinExistence type="predicted"/>
<protein>
    <submittedName>
        <fullName evidence="1">Uncharacterized protein</fullName>
    </submittedName>
</protein>
<evidence type="ECO:0000313" key="2">
    <source>
        <dbReference type="Proteomes" id="UP000250275"/>
    </source>
</evidence>
<name>A0A310SGN4_9HYME</name>
<gene>
    <name evidence="1" type="ORF">WN48_06498</name>
</gene>
<sequence length="72" mass="8293">MSKPWYPQTKLSPMSRLFFFYTVSQVTLQAMPSVYSSASALDTVHVTSTRRLNIPRIASVIVLVRLLLREEY</sequence>
<dbReference type="Proteomes" id="UP000250275">
    <property type="component" value="Unassembled WGS sequence"/>
</dbReference>
<evidence type="ECO:0000313" key="1">
    <source>
        <dbReference type="EMBL" id="OAD54610.1"/>
    </source>
</evidence>
<organism evidence="1 2">
    <name type="scientific">Eufriesea mexicana</name>
    <dbReference type="NCBI Taxonomy" id="516756"/>
    <lineage>
        <taxon>Eukaryota</taxon>
        <taxon>Metazoa</taxon>
        <taxon>Ecdysozoa</taxon>
        <taxon>Arthropoda</taxon>
        <taxon>Hexapoda</taxon>
        <taxon>Insecta</taxon>
        <taxon>Pterygota</taxon>
        <taxon>Neoptera</taxon>
        <taxon>Endopterygota</taxon>
        <taxon>Hymenoptera</taxon>
        <taxon>Apocrita</taxon>
        <taxon>Aculeata</taxon>
        <taxon>Apoidea</taxon>
        <taxon>Anthophila</taxon>
        <taxon>Apidae</taxon>
        <taxon>Eufriesea</taxon>
    </lineage>
</organism>